<keyword evidence="1" id="KW-0812">Transmembrane</keyword>
<evidence type="ECO:0000256" key="1">
    <source>
        <dbReference type="SAM" id="Phobius"/>
    </source>
</evidence>
<organism evidence="3 4">
    <name type="scientific">Paenibacillus prosopidis</name>
    <dbReference type="NCBI Taxonomy" id="630520"/>
    <lineage>
        <taxon>Bacteria</taxon>
        <taxon>Bacillati</taxon>
        <taxon>Bacillota</taxon>
        <taxon>Bacilli</taxon>
        <taxon>Bacillales</taxon>
        <taxon>Paenibacillaceae</taxon>
        <taxon>Paenibacillus</taxon>
    </lineage>
</organism>
<keyword evidence="1" id="KW-1133">Transmembrane helix</keyword>
<dbReference type="NCBIfam" id="NF033537">
    <property type="entry name" value="lasso_biosyn_B2"/>
    <property type="match status" value="1"/>
</dbReference>
<gene>
    <name evidence="3" type="ORF">DFP97_115147</name>
</gene>
<keyword evidence="1" id="KW-0472">Membrane</keyword>
<accession>A0A368VMK8</accession>
<feature type="domain" description="Microcin J25-processing protein McjB C-terminal" evidence="2">
    <location>
        <begin position="28"/>
        <end position="140"/>
    </location>
</feature>
<sequence>MLIKRIRFLFMLNRHTFLLFCEAYIFLGWARLLMYRPFAKVAPKLGAKTEETPIHHLTTDVSQLKHISSALEVVSRHTLWDSKCLVKAIAGMKMLERRRIDSTLYLGTAKDENGELIAHAWLRSGPLYLTGADVMSRFIVVEKFAKKASGF</sequence>
<dbReference type="InterPro" id="IPR053521">
    <property type="entry name" value="McjB-like"/>
</dbReference>
<evidence type="ECO:0000313" key="3">
    <source>
        <dbReference type="EMBL" id="RCW42714.1"/>
    </source>
</evidence>
<comment type="caution">
    <text evidence="3">The sequence shown here is derived from an EMBL/GenBank/DDBJ whole genome shotgun (WGS) entry which is preliminary data.</text>
</comment>
<evidence type="ECO:0000259" key="2">
    <source>
        <dbReference type="Pfam" id="PF13471"/>
    </source>
</evidence>
<dbReference type="InterPro" id="IPR032708">
    <property type="entry name" value="McjB_C"/>
</dbReference>
<dbReference type="EMBL" id="QPJD01000015">
    <property type="protein sequence ID" value="RCW42714.1"/>
    <property type="molecule type" value="Genomic_DNA"/>
</dbReference>
<dbReference type="Proteomes" id="UP000252415">
    <property type="component" value="Unassembled WGS sequence"/>
</dbReference>
<dbReference type="Pfam" id="PF13471">
    <property type="entry name" value="Transglut_core3"/>
    <property type="match status" value="1"/>
</dbReference>
<name>A0A368VMK8_9BACL</name>
<protein>
    <submittedName>
        <fullName evidence="3">Transglutaminase superfamily protein</fullName>
    </submittedName>
</protein>
<evidence type="ECO:0000313" key="4">
    <source>
        <dbReference type="Proteomes" id="UP000252415"/>
    </source>
</evidence>
<proteinExistence type="predicted"/>
<reference evidence="3 4" key="1">
    <citation type="submission" date="2018-07" db="EMBL/GenBank/DDBJ databases">
        <title>Genomic Encyclopedia of Type Strains, Phase III (KMG-III): the genomes of soil and plant-associated and newly described type strains.</title>
        <authorList>
            <person name="Whitman W."/>
        </authorList>
    </citation>
    <scope>NUCLEOTIDE SEQUENCE [LARGE SCALE GENOMIC DNA]</scope>
    <source>
        <strain evidence="3 4">CECT 7506</strain>
    </source>
</reference>
<dbReference type="AlphaFoldDB" id="A0A368VMK8"/>
<keyword evidence="4" id="KW-1185">Reference proteome</keyword>
<feature type="transmembrane region" description="Helical" evidence="1">
    <location>
        <begin position="12"/>
        <end position="34"/>
    </location>
</feature>